<evidence type="ECO:0000313" key="2">
    <source>
        <dbReference type="EMBL" id="KAF7640142.1"/>
    </source>
</evidence>
<dbReference type="SUPFAM" id="SSF81383">
    <property type="entry name" value="F-box domain"/>
    <property type="match status" value="1"/>
</dbReference>
<organism evidence="2 3">
    <name type="scientific">Meloidogyne graminicola</name>
    <dbReference type="NCBI Taxonomy" id="189291"/>
    <lineage>
        <taxon>Eukaryota</taxon>
        <taxon>Metazoa</taxon>
        <taxon>Ecdysozoa</taxon>
        <taxon>Nematoda</taxon>
        <taxon>Chromadorea</taxon>
        <taxon>Rhabditida</taxon>
        <taxon>Tylenchina</taxon>
        <taxon>Tylenchomorpha</taxon>
        <taxon>Tylenchoidea</taxon>
        <taxon>Meloidogynidae</taxon>
        <taxon>Meloidogyninae</taxon>
        <taxon>Meloidogyne</taxon>
    </lineage>
</organism>
<dbReference type="EMBL" id="JABEBT010000002">
    <property type="protein sequence ID" value="KAF7640142.1"/>
    <property type="molecule type" value="Genomic_DNA"/>
</dbReference>
<reference evidence="2" key="1">
    <citation type="journal article" date="2020" name="Ecol. Evol.">
        <title>Genome structure and content of the rice root-knot nematode (Meloidogyne graminicola).</title>
        <authorList>
            <person name="Phan N.T."/>
            <person name="Danchin E.G.J."/>
            <person name="Klopp C."/>
            <person name="Perfus-Barbeoch L."/>
            <person name="Kozlowski D.K."/>
            <person name="Koutsovoulos G.D."/>
            <person name="Lopez-Roques C."/>
            <person name="Bouchez O."/>
            <person name="Zahm M."/>
            <person name="Besnard G."/>
            <person name="Bellafiore S."/>
        </authorList>
    </citation>
    <scope>NUCLEOTIDE SEQUENCE</scope>
    <source>
        <strain evidence="2">VN-18</strain>
    </source>
</reference>
<evidence type="ECO:0000259" key="1">
    <source>
        <dbReference type="PROSITE" id="PS50181"/>
    </source>
</evidence>
<evidence type="ECO:0000313" key="3">
    <source>
        <dbReference type="Proteomes" id="UP000605970"/>
    </source>
</evidence>
<dbReference type="InterPro" id="IPR036047">
    <property type="entry name" value="F-box-like_dom_sf"/>
</dbReference>
<protein>
    <recommendedName>
        <fullName evidence="1">F-box domain-containing protein</fullName>
    </recommendedName>
</protein>
<accession>A0A8T0A3M4</accession>
<feature type="domain" description="F-box" evidence="1">
    <location>
        <begin position="1"/>
        <end position="47"/>
    </location>
</feature>
<comment type="caution">
    <text evidence="2">The sequence shown here is derived from an EMBL/GenBank/DDBJ whole genome shotgun (WGS) entry which is preliminary data.</text>
</comment>
<dbReference type="Proteomes" id="UP000605970">
    <property type="component" value="Unassembled WGS sequence"/>
</dbReference>
<dbReference type="InterPro" id="IPR001810">
    <property type="entry name" value="F-box_dom"/>
</dbReference>
<sequence>MKSLPVEVQLNILKYLNYNQLNSIQQSNGYFNSLINKYKEELAIKSFYSMHLVSWRLYEGKEPEKDSDYNNFQLTDELKIKWKEAIQNGMILYSYAFSRRQHARFDILDKKYKRNNSAYLLLLSKDKDKVPNLRLKLQHPQNIEQMLNLRYWFNKLSKCYFENIIVEQAVLYWKMIDLLFDGTPNILFNTNTFFMYGEYHVEGYNFMNNHIISKGVYLEDISFNYLGNQIFGKKIKEEERRVSDIEYFHEDNYMSLPTFARVVEYEFFGLRKSSYRGVRIFILYEIGSNEVYCVNYVQFS</sequence>
<name>A0A8T0A3M4_9BILA</name>
<dbReference type="CDD" id="cd09917">
    <property type="entry name" value="F-box_SF"/>
    <property type="match status" value="1"/>
</dbReference>
<keyword evidence="3" id="KW-1185">Reference proteome</keyword>
<dbReference type="EMBL" id="JABEBT010000002">
    <property type="protein sequence ID" value="KAF7640141.1"/>
    <property type="molecule type" value="Genomic_DNA"/>
</dbReference>
<dbReference type="PROSITE" id="PS50181">
    <property type="entry name" value="FBOX"/>
    <property type="match status" value="1"/>
</dbReference>
<gene>
    <name evidence="2" type="ORF">Mgra_00000587</name>
</gene>
<proteinExistence type="predicted"/>
<dbReference type="OrthoDB" id="5901478at2759"/>
<dbReference type="AlphaFoldDB" id="A0A8T0A3M4"/>